<dbReference type="EMBL" id="CP000617">
    <property type="protein sequence ID" value="ABO59715.1"/>
    <property type="molecule type" value="Genomic_DNA"/>
</dbReference>
<dbReference type="AlphaFoldDB" id="A4JTW2"/>
<name>A4JTW2_BURVG</name>
<dbReference type="KEGG" id="bvi:Bcep1808_6828"/>
<evidence type="ECO:0000313" key="2">
    <source>
        <dbReference type="Proteomes" id="UP000002287"/>
    </source>
</evidence>
<evidence type="ECO:0000313" key="1">
    <source>
        <dbReference type="EMBL" id="ABO59715.1"/>
    </source>
</evidence>
<proteinExistence type="predicted"/>
<keyword evidence="1" id="KW-0614">Plasmid</keyword>
<accession>A4JTW2</accession>
<geneLocation type="plasmid" evidence="1 2">
    <name>pBVIE01</name>
</geneLocation>
<protein>
    <submittedName>
        <fullName evidence="1">Uncharacterized protein</fullName>
    </submittedName>
</protein>
<reference evidence="1 2" key="1">
    <citation type="submission" date="2007-03" db="EMBL/GenBank/DDBJ databases">
        <title>Complete sequence of plasmid pBVIE01 of Burkholderia vietnamiensis G4.</title>
        <authorList>
            <consortium name="US DOE Joint Genome Institute"/>
            <person name="Copeland A."/>
            <person name="Lucas S."/>
            <person name="Lapidus A."/>
            <person name="Barry K."/>
            <person name="Detter J.C."/>
            <person name="Glavina del Rio T."/>
            <person name="Hammon N."/>
            <person name="Israni S."/>
            <person name="Dalin E."/>
            <person name="Tice H."/>
            <person name="Pitluck S."/>
            <person name="Chain P."/>
            <person name="Malfatti S."/>
            <person name="Shin M."/>
            <person name="Vergez L."/>
            <person name="Schmutz J."/>
            <person name="Larimer F."/>
            <person name="Land M."/>
            <person name="Hauser L."/>
            <person name="Kyrpides N."/>
            <person name="Tiedje J."/>
            <person name="Richardson P."/>
        </authorList>
    </citation>
    <scope>NUCLEOTIDE SEQUENCE [LARGE SCALE GENOMIC DNA]</scope>
    <source>
        <strain evidence="2">G4 / LMG 22486</strain>
        <plasmid evidence="1 2">pBVIE01</plasmid>
    </source>
</reference>
<dbReference type="HOGENOM" id="CLU_2384050_0_0_4"/>
<gene>
    <name evidence="1" type="ordered locus">Bcep1808_6828</name>
</gene>
<dbReference type="Proteomes" id="UP000002287">
    <property type="component" value="Plasmid pBVIE01"/>
</dbReference>
<sequence>MNREYSPIDLGLDALGVGEDQNPVITLELEGKSADEAVSLVKERMESAMQRYPELKSDILVAGMHLMLDLVGSVDEVHRIVLPRLDRVVDRVAA</sequence>
<organism evidence="1 2">
    <name type="scientific">Burkholderia vietnamiensis (strain G4 / LMG 22486)</name>
    <name type="common">Burkholderia cepacia (strain R1808)</name>
    <dbReference type="NCBI Taxonomy" id="269482"/>
    <lineage>
        <taxon>Bacteria</taxon>
        <taxon>Pseudomonadati</taxon>
        <taxon>Pseudomonadota</taxon>
        <taxon>Betaproteobacteria</taxon>
        <taxon>Burkholderiales</taxon>
        <taxon>Burkholderiaceae</taxon>
        <taxon>Burkholderia</taxon>
        <taxon>Burkholderia cepacia complex</taxon>
    </lineage>
</organism>